<proteinExistence type="predicted"/>
<dbReference type="KEGG" id="psco:LY89DRAFT_723372"/>
<keyword evidence="3" id="KW-0808">Transferase</keyword>
<keyword evidence="6 8" id="KW-0472">Membrane</keyword>
<dbReference type="AlphaFoldDB" id="A0A194WS53"/>
<dbReference type="Proteomes" id="UP000070700">
    <property type="component" value="Unassembled WGS sequence"/>
</dbReference>
<keyword evidence="2" id="KW-0328">Glycosyltransferase</keyword>
<dbReference type="PANTHER" id="PTHR47844:SF1">
    <property type="entry name" value="EXOSTOSIN-LIKE 2"/>
    <property type="match status" value="1"/>
</dbReference>
<evidence type="ECO:0000313" key="10">
    <source>
        <dbReference type="Proteomes" id="UP000070700"/>
    </source>
</evidence>
<keyword evidence="5 8" id="KW-1133">Transmembrane helix</keyword>
<reference evidence="9 10" key="1">
    <citation type="submission" date="2015-10" db="EMBL/GenBank/DDBJ databases">
        <title>Full genome of DAOMC 229536 Phialocephala scopiformis, a fungal endophyte of spruce producing the potent anti-insectan compound rugulosin.</title>
        <authorList>
            <consortium name="DOE Joint Genome Institute"/>
            <person name="Walker A.K."/>
            <person name="Frasz S.L."/>
            <person name="Seifert K.A."/>
            <person name="Miller J.D."/>
            <person name="Mondo S.J."/>
            <person name="Labutti K."/>
            <person name="Lipzen A."/>
            <person name="Dockter R."/>
            <person name="Kennedy M."/>
            <person name="Grigoriev I.V."/>
            <person name="Spatafora J.W."/>
        </authorList>
    </citation>
    <scope>NUCLEOTIDE SEQUENCE [LARGE SCALE GENOMIC DNA]</scope>
    <source>
        <strain evidence="9 10">CBS 120377</strain>
    </source>
</reference>
<dbReference type="RefSeq" id="XP_018065158.1">
    <property type="nucleotide sequence ID" value="XM_018218812.1"/>
</dbReference>
<dbReference type="OrthoDB" id="3520730at2759"/>
<evidence type="ECO:0000256" key="4">
    <source>
        <dbReference type="ARBA" id="ARBA00022692"/>
    </source>
</evidence>
<evidence type="ECO:0000313" key="9">
    <source>
        <dbReference type="EMBL" id="KUJ10803.1"/>
    </source>
</evidence>
<organism evidence="9 10">
    <name type="scientific">Mollisia scopiformis</name>
    <name type="common">Conifer needle endophyte fungus</name>
    <name type="synonym">Phialocephala scopiformis</name>
    <dbReference type="NCBI Taxonomy" id="149040"/>
    <lineage>
        <taxon>Eukaryota</taxon>
        <taxon>Fungi</taxon>
        <taxon>Dikarya</taxon>
        <taxon>Ascomycota</taxon>
        <taxon>Pezizomycotina</taxon>
        <taxon>Leotiomycetes</taxon>
        <taxon>Helotiales</taxon>
        <taxon>Mollisiaceae</taxon>
        <taxon>Mollisia</taxon>
    </lineage>
</organism>
<accession>A0A194WS53</accession>
<dbReference type="Pfam" id="PF13641">
    <property type="entry name" value="Glyco_tranf_2_3"/>
    <property type="match status" value="1"/>
</dbReference>
<evidence type="ECO:0000256" key="8">
    <source>
        <dbReference type="SAM" id="Phobius"/>
    </source>
</evidence>
<keyword evidence="10" id="KW-1185">Reference proteome</keyword>
<dbReference type="Gene3D" id="3.90.550.10">
    <property type="entry name" value="Spore Coat Polysaccharide Biosynthesis Protein SpsA, Chain A"/>
    <property type="match status" value="1"/>
</dbReference>
<dbReference type="GO" id="GO:0016757">
    <property type="term" value="F:glycosyltransferase activity"/>
    <property type="evidence" value="ECO:0007669"/>
    <property type="project" value="UniProtKB-KW"/>
</dbReference>
<evidence type="ECO:0000256" key="2">
    <source>
        <dbReference type="ARBA" id="ARBA00022676"/>
    </source>
</evidence>
<keyword evidence="7" id="KW-0325">Glycoprotein</keyword>
<dbReference type="PANTHER" id="PTHR47844">
    <property type="entry name" value="SYNTHASE CPS1, PUTATIVE (AFU_ORTHOLOGUE AFUA_7G02500)-RELATED"/>
    <property type="match status" value="1"/>
</dbReference>
<dbReference type="GeneID" id="28828538"/>
<dbReference type="InterPro" id="IPR052427">
    <property type="entry name" value="Glycosyltrans_GT2/GT47"/>
</dbReference>
<dbReference type="InterPro" id="IPR029044">
    <property type="entry name" value="Nucleotide-diphossugar_trans"/>
</dbReference>
<sequence length="433" mass="49577">MARITRGTAKAMSNRETNFQREQGCKTRFLQPLFSVTGGTVSHTSIPWRVTSELWKSEAQSYQILQSICTRWLATQLEPIPLSSHPNFTPDTDVSIIIPLVGLPSATFLEAIETWITNSPLEIIVVTPESNYHSLQSAVKHIPHQNTHLAITTVPKASKRQQLSRGITKARGSILVLADSDVLWQPTLLVHLLAAFEDPTIGGVGPFTKIVRKHNSIPEFIMHRRFVQRYRHIAATFIVDGHLICLSGRTAAYRAQILKDETFLREFTNDYWKGNLLDSGDDAFITRWIQERGWRAVLQVASQAEVFTWASDGWRIVGQWIRWTRNSKRSFWRYLSCWDVFSRQSYFALNMVESLLRPFLSIWFVMGFCSRTLSEKTRFRICSIWICFGLLQCLADFEDWPLSVSGIAISLLMDIYIVVFDVWGILSLSNTAR</sequence>
<feature type="transmembrane region" description="Helical" evidence="8">
    <location>
        <begin position="403"/>
        <end position="426"/>
    </location>
</feature>
<dbReference type="SUPFAM" id="SSF53448">
    <property type="entry name" value="Nucleotide-diphospho-sugar transferases"/>
    <property type="match status" value="1"/>
</dbReference>
<dbReference type="GO" id="GO:0016020">
    <property type="term" value="C:membrane"/>
    <property type="evidence" value="ECO:0007669"/>
    <property type="project" value="UniProtKB-SubCell"/>
</dbReference>
<evidence type="ECO:0000256" key="3">
    <source>
        <dbReference type="ARBA" id="ARBA00022679"/>
    </source>
</evidence>
<gene>
    <name evidence="9" type="ORF">LY89DRAFT_723372</name>
</gene>
<evidence type="ECO:0000256" key="7">
    <source>
        <dbReference type="ARBA" id="ARBA00023180"/>
    </source>
</evidence>
<comment type="subcellular location">
    <subcellularLocation>
        <location evidence="1">Membrane</location>
    </subcellularLocation>
</comment>
<evidence type="ECO:0000256" key="5">
    <source>
        <dbReference type="ARBA" id="ARBA00022989"/>
    </source>
</evidence>
<protein>
    <submittedName>
        <fullName evidence="9">Uncharacterized protein</fullName>
    </submittedName>
</protein>
<evidence type="ECO:0000256" key="1">
    <source>
        <dbReference type="ARBA" id="ARBA00004370"/>
    </source>
</evidence>
<dbReference type="EMBL" id="KQ947428">
    <property type="protein sequence ID" value="KUJ10803.1"/>
    <property type="molecule type" value="Genomic_DNA"/>
</dbReference>
<keyword evidence="4 8" id="KW-0812">Transmembrane</keyword>
<name>A0A194WS53_MOLSC</name>
<evidence type="ECO:0000256" key="6">
    <source>
        <dbReference type="ARBA" id="ARBA00023136"/>
    </source>
</evidence>
<dbReference type="STRING" id="149040.A0A194WS53"/>
<dbReference type="InParanoid" id="A0A194WS53"/>